<evidence type="ECO:0000259" key="10">
    <source>
        <dbReference type="Pfam" id="PF03033"/>
    </source>
</evidence>
<keyword evidence="9" id="KW-0961">Cell wall biogenesis/degradation</keyword>
<sequence length="376" mass="41374">MRVVIAGGGTGGHLYPGLALAEELKKRDPQTEIVFMGTGHGIEARVVPREGYTIKFIPAEGFVGVSMLKKARSLYRFLQALKESYAYLREVRPEIVVGSGGYASLAPLVMAWMLSIPTMLLEQNTVAGRANRLLGHIVKSVCITYQESMAYFPREKVHLTGNPVRERILRGSKSSGLRLFSLGDNLFTIFIFGGSAGAESVNRAMIDALQYLLDLRDDIQFLHQTGEKDFESVRDAYRSYGYTGMVTPFIYQMPEAYAVADLVVSRSGATTLAEICVTGKPSILVPYPYAAANHQEVNAGKLERLGAAVMVRNVELNGKRLSGEIRRLYNDPGLRENMRTKAMGLGRPDAVKRIADIALSLISLERSREGCLNSSE</sequence>
<dbReference type="GO" id="GO:0005975">
    <property type="term" value="P:carbohydrate metabolic process"/>
    <property type="evidence" value="ECO:0007669"/>
    <property type="project" value="InterPro"/>
</dbReference>
<evidence type="ECO:0000256" key="1">
    <source>
        <dbReference type="ARBA" id="ARBA00022475"/>
    </source>
</evidence>
<dbReference type="EMBL" id="UOGH01000244">
    <property type="protein sequence ID" value="VAX32266.1"/>
    <property type="molecule type" value="Genomic_DNA"/>
</dbReference>
<reference evidence="12" key="1">
    <citation type="submission" date="2018-06" db="EMBL/GenBank/DDBJ databases">
        <authorList>
            <person name="Zhirakovskaya E."/>
        </authorList>
    </citation>
    <scope>NUCLEOTIDE SEQUENCE</scope>
</reference>
<dbReference type="GO" id="GO:0071555">
    <property type="term" value="P:cell wall organization"/>
    <property type="evidence" value="ECO:0007669"/>
    <property type="project" value="UniProtKB-KW"/>
</dbReference>
<feature type="domain" description="Glycosyl transferase family 28 C-terminal" evidence="11">
    <location>
        <begin position="188"/>
        <end position="354"/>
    </location>
</feature>
<dbReference type="NCBIfam" id="TIGR01133">
    <property type="entry name" value="murG"/>
    <property type="match status" value="1"/>
</dbReference>
<evidence type="ECO:0000256" key="9">
    <source>
        <dbReference type="ARBA" id="ARBA00023316"/>
    </source>
</evidence>
<evidence type="ECO:0000313" key="12">
    <source>
        <dbReference type="EMBL" id="VAX32266.1"/>
    </source>
</evidence>
<keyword evidence="2" id="KW-0132">Cell division</keyword>
<evidence type="ECO:0000256" key="6">
    <source>
        <dbReference type="ARBA" id="ARBA00022984"/>
    </source>
</evidence>
<evidence type="ECO:0000256" key="5">
    <source>
        <dbReference type="ARBA" id="ARBA00022960"/>
    </source>
</evidence>
<dbReference type="GO" id="GO:0009252">
    <property type="term" value="P:peptidoglycan biosynthetic process"/>
    <property type="evidence" value="ECO:0007669"/>
    <property type="project" value="UniProtKB-KW"/>
</dbReference>
<keyword evidence="7" id="KW-0472">Membrane</keyword>
<proteinExistence type="inferred from homology"/>
<dbReference type="SUPFAM" id="SSF53756">
    <property type="entry name" value="UDP-Glycosyltransferase/glycogen phosphorylase"/>
    <property type="match status" value="1"/>
</dbReference>
<dbReference type="CDD" id="cd03785">
    <property type="entry name" value="GT28_MurG"/>
    <property type="match status" value="1"/>
</dbReference>
<gene>
    <name evidence="12" type="ORF">MNBD_NITROSPIRAE02-1570</name>
</gene>
<dbReference type="AlphaFoldDB" id="A0A3B1CP01"/>
<evidence type="ECO:0000256" key="8">
    <source>
        <dbReference type="ARBA" id="ARBA00023306"/>
    </source>
</evidence>
<evidence type="ECO:0000256" key="3">
    <source>
        <dbReference type="ARBA" id="ARBA00022676"/>
    </source>
</evidence>
<keyword evidence="4 12" id="KW-0808">Transferase</keyword>
<dbReference type="GO" id="GO:0050511">
    <property type="term" value="F:undecaprenyldiphospho-muramoylpentapeptide beta-N-acetylglucosaminyltransferase activity"/>
    <property type="evidence" value="ECO:0007669"/>
    <property type="project" value="InterPro"/>
</dbReference>
<feature type="domain" description="Glycosyltransferase family 28 N-terminal" evidence="10">
    <location>
        <begin position="3"/>
        <end position="142"/>
    </location>
</feature>
<evidence type="ECO:0000259" key="11">
    <source>
        <dbReference type="Pfam" id="PF04101"/>
    </source>
</evidence>
<keyword evidence="1" id="KW-1003">Cell membrane</keyword>
<keyword evidence="8" id="KW-0131">Cell cycle</keyword>
<dbReference type="HAMAP" id="MF_00033">
    <property type="entry name" value="MurG"/>
    <property type="match status" value="1"/>
</dbReference>
<keyword evidence="6" id="KW-0573">Peptidoglycan synthesis</keyword>
<dbReference type="InterPro" id="IPR004276">
    <property type="entry name" value="GlycoTrans_28_N"/>
</dbReference>
<evidence type="ECO:0000256" key="2">
    <source>
        <dbReference type="ARBA" id="ARBA00022618"/>
    </source>
</evidence>
<name>A0A3B1CP01_9ZZZZ</name>
<keyword evidence="5" id="KW-0133">Cell shape</keyword>
<dbReference type="InterPro" id="IPR006009">
    <property type="entry name" value="GlcNAc_MurG"/>
</dbReference>
<protein>
    <submittedName>
        <fullName evidence="12">UDP-N-acetylglucosamine--N-acetylmuramyl-(Pentapeptide) pyrophosphoryl-undecaprenol N-acetylglucosamine transferase</fullName>
        <ecNumber evidence="12">2.4.1.227</ecNumber>
    </submittedName>
</protein>
<organism evidence="12">
    <name type="scientific">hydrothermal vent metagenome</name>
    <dbReference type="NCBI Taxonomy" id="652676"/>
    <lineage>
        <taxon>unclassified sequences</taxon>
        <taxon>metagenomes</taxon>
        <taxon>ecological metagenomes</taxon>
    </lineage>
</organism>
<dbReference type="EC" id="2.4.1.227" evidence="12"/>
<dbReference type="Pfam" id="PF03033">
    <property type="entry name" value="Glyco_transf_28"/>
    <property type="match status" value="1"/>
</dbReference>
<evidence type="ECO:0000256" key="4">
    <source>
        <dbReference type="ARBA" id="ARBA00022679"/>
    </source>
</evidence>
<dbReference type="InterPro" id="IPR007235">
    <property type="entry name" value="Glyco_trans_28_C"/>
</dbReference>
<keyword evidence="3 12" id="KW-0328">Glycosyltransferase</keyword>
<dbReference type="PANTHER" id="PTHR21015:SF22">
    <property type="entry name" value="GLYCOSYLTRANSFERASE"/>
    <property type="match status" value="1"/>
</dbReference>
<accession>A0A3B1CP01</accession>
<dbReference type="Pfam" id="PF04101">
    <property type="entry name" value="Glyco_tran_28_C"/>
    <property type="match status" value="1"/>
</dbReference>
<dbReference type="PANTHER" id="PTHR21015">
    <property type="entry name" value="UDP-N-ACETYLGLUCOSAMINE--N-ACETYLMURAMYL-(PENTAPEPTIDE) PYROPHOSPHORYL-UNDECAPRENOL N-ACETYLGLUCOSAMINE TRANSFERASE 1"/>
    <property type="match status" value="1"/>
</dbReference>
<evidence type="ECO:0000256" key="7">
    <source>
        <dbReference type="ARBA" id="ARBA00023136"/>
    </source>
</evidence>
<dbReference type="GO" id="GO:0008360">
    <property type="term" value="P:regulation of cell shape"/>
    <property type="evidence" value="ECO:0007669"/>
    <property type="project" value="UniProtKB-KW"/>
</dbReference>
<dbReference type="GO" id="GO:0051301">
    <property type="term" value="P:cell division"/>
    <property type="evidence" value="ECO:0007669"/>
    <property type="project" value="UniProtKB-KW"/>
</dbReference>
<dbReference type="Gene3D" id="3.40.50.2000">
    <property type="entry name" value="Glycogen Phosphorylase B"/>
    <property type="match status" value="2"/>
</dbReference>